<reference evidence="2 3" key="1">
    <citation type="submission" date="2020-10" db="EMBL/GenBank/DDBJ databases">
        <title>Complete genome sequence of Paludibaculum fermentans P105T, a facultatively anaerobic acidobacterium capable of dissimilatory Fe(III) reduction.</title>
        <authorList>
            <person name="Dedysh S.N."/>
            <person name="Beletsky A.V."/>
            <person name="Kulichevskaya I.S."/>
            <person name="Mardanov A.V."/>
            <person name="Ravin N.V."/>
        </authorList>
    </citation>
    <scope>NUCLEOTIDE SEQUENCE [LARGE SCALE GENOMIC DNA]</scope>
    <source>
        <strain evidence="2 3">P105</strain>
    </source>
</reference>
<evidence type="ECO:0000256" key="1">
    <source>
        <dbReference type="SAM" id="SignalP"/>
    </source>
</evidence>
<dbReference type="PROSITE" id="PS51257">
    <property type="entry name" value="PROKAR_LIPOPROTEIN"/>
    <property type="match status" value="1"/>
</dbReference>
<name>A0A7S7NV53_PALFE</name>
<sequence length="225" mass="22873">MRKKPLFACAALSASLLFTGCDPSATTAEAASRPPAPVAQKPEFTLVTVQPGTKLAVRLDHAITTDRNRPGDRFTGVLVAPVVVNQQTVIPEGANVTGLVKRSASSGRFKGNAVISLAMTSLEWNGKTYNVTSNPATRYSGGHKKRNWAMIGGGSGAGALIGGLAAGGGGALIGAGAGAAAGTVGAALTGRKQVRLPSEALVNFRLAQPLTVRTEARSGVSRDQA</sequence>
<proteinExistence type="predicted"/>
<dbReference type="RefSeq" id="WP_194452059.1">
    <property type="nucleotide sequence ID" value="NZ_CP063849.1"/>
</dbReference>
<evidence type="ECO:0000313" key="3">
    <source>
        <dbReference type="Proteomes" id="UP000593892"/>
    </source>
</evidence>
<dbReference type="EMBL" id="CP063849">
    <property type="protein sequence ID" value="QOY90395.1"/>
    <property type="molecule type" value="Genomic_DNA"/>
</dbReference>
<dbReference type="KEGG" id="pfer:IRI77_10695"/>
<evidence type="ECO:0000313" key="2">
    <source>
        <dbReference type="EMBL" id="QOY90395.1"/>
    </source>
</evidence>
<keyword evidence="1" id="KW-0732">Signal</keyword>
<protein>
    <recommendedName>
        <fullName evidence="4">Lipoprotein</fullName>
    </recommendedName>
</protein>
<accession>A0A7S7NV53</accession>
<keyword evidence="3" id="KW-1185">Reference proteome</keyword>
<dbReference type="Proteomes" id="UP000593892">
    <property type="component" value="Chromosome"/>
</dbReference>
<organism evidence="2 3">
    <name type="scientific">Paludibaculum fermentans</name>
    <dbReference type="NCBI Taxonomy" id="1473598"/>
    <lineage>
        <taxon>Bacteria</taxon>
        <taxon>Pseudomonadati</taxon>
        <taxon>Acidobacteriota</taxon>
        <taxon>Terriglobia</taxon>
        <taxon>Bryobacterales</taxon>
        <taxon>Bryobacteraceae</taxon>
        <taxon>Paludibaculum</taxon>
    </lineage>
</organism>
<evidence type="ECO:0008006" key="4">
    <source>
        <dbReference type="Google" id="ProtNLM"/>
    </source>
</evidence>
<feature type="chain" id="PRO_5032320358" description="Lipoprotein" evidence="1">
    <location>
        <begin position="25"/>
        <end position="225"/>
    </location>
</feature>
<dbReference type="AlphaFoldDB" id="A0A7S7NV53"/>
<feature type="signal peptide" evidence="1">
    <location>
        <begin position="1"/>
        <end position="24"/>
    </location>
</feature>
<gene>
    <name evidence="2" type="ORF">IRI77_10695</name>
</gene>